<name>A0A1T5JK10_9GAMM</name>
<accession>A0A1T5JK10</accession>
<proteinExistence type="predicted"/>
<keyword evidence="1" id="KW-0812">Transmembrane</keyword>
<dbReference type="EMBL" id="FUZV01000001">
    <property type="protein sequence ID" value="SKC51745.1"/>
    <property type="molecule type" value="Genomic_DNA"/>
</dbReference>
<evidence type="ECO:0000313" key="3">
    <source>
        <dbReference type="Proteomes" id="UP000190341"/>
    </source>
</evidence>
<protein>
    <submittedName>
        <fullName evidence="2">Uncharacterized protein</fullName>
    </submittedName>
</protein>
<evidence type="ECO:0000313" key="2">
    <source>
        <dbReference type="EMBL" id="SKC51745.1"/>
    </source>
</evidence>
<evidence type="ECO:0000256" key="1">
    <source>
        <dbReference type="SAM" id="Phobius"/>
    </source>
</evidence>
<reference evidence="2 3" key="1">
    <citation type="submission" date="2017-02" db="EMBL/GenBank/DDBJ databases">
        <authorList>
            <person name="Peterson S.W."/>
        </authorList>
    </citation>
    <scope>NUCLEOTIDE SEQUENCE [LARGE SCALE GENOMIC DNA]</scope>
    <source>
        <strain evidence="2 3">P15</strain>
    </source>
</reference>
<gene>
    <name evidence="2" type="ORF">SAMN06296058_0853</name>
</gene>
<organism evidence="2 3">
    <name type="scientific">Pseudoxanthomonas indica</name>
    <dbReference type="NCBI Taxonomy" id="428993"/>
    <lineage>
        <taxon>Bacteria</taxon>
        <taxon>Pseudomonadati</taxon>
        <taxon>Pseudomonadota</taxon>
        <taxon>Gammaproteobacteria</taxon>
        <taxon>Lysobacterales</taxon>
        <taxon>Lysobacteraceae</taxon>
        <taxon>Pseudoxanthomonas</taxon>
    </lineage>
</organism>
<keyword evidence="3" id="KW-1185">Reference proteome</keyword>
<feature type="transmembrane region" description="Helical" evidence="1">
    <location>
        <begin position="101"/>
        <end position="120"/>
    </location>
</feature>
<keyword evidence="1" id="KW-0472">Membrane</keyword>
<sequence length="141" mass="16436">MVDGFVEYLHRFASDLIHRSDGPMTFRLYLQPTMAFIAALHDGIKDVRLGRAPYWVRFIRSNLQGRITSWHESVTAVTRVLLLGVVMDVIYQFRVFGAFDYPLETFVIAVVLAFVPYILLRGPVARVARRWFSRHPQERRP</sequence>
<dbReference type="AlphaFoldDB" id="A0A1T5JK10"/>
<keyword evidence="1" id="KW-1133">Transmembrane helix</keyword>
<dbReference type="STRING" id="428993.SAMN06296058_0853"/>
<dbReference type="Proteomes" id="UP000190341">
    <property type="component" value="Unassembled WGS sequence"/>
</dbReference>